<organism evidence="6 7">
    <name type="scientific">Photobacterium leiognathi lrivu.4.1</name>
    <dbReference type="NCBI Taxonomy" id="1248232"/>
    <lineage>
        <taxon>Bacteria</taxon>
        <taxon>Pseudomonadati</taxon>
        <taxon>Pseudomonadota</taxon>
        <taxon>Gammaproteobacteria</taxon>
        <taxon>Vibrionales</taxon>
        <taxon>Vibrionaceae</taxon>
        <taxon>Photobacterium</taxon>
    </lineage>
</organism>
<dbReference type="Gene3D" id="4.10.1080.10">
    <property type="entry name" value="TSP type-3 repeat"/>
    <property type="match status" value="2"/>
</dbReference>
<feature type="region of interest" description="Disordered" evidence="5">
    <location>
        <begin position="1726"/>
        <end position="1831"/>
    </location>
</feature>
<accession>V5ES83</accession>
<evidence type="ECO:0000256" key="4">
    <source>
        <dbReference type="ARBA" id="ARBA00022837"/>
    </source>
</evidence>
<feature type="compositionally biased region" description="Acidic residues" evidence="5">
    <location>
        <begin position="1757"/>
        <end position="1770"/>
    </location>
</feature>
<gene>
    <name evidence="6" type="ORF">PLEI_4319</name>
</gene>
<proteinExistence type="predicted"/>
<protein>
    <submittedName>
        <fullName evidence="6">Uncharacterized protein</fullName>
    </submittedName>
</protein>
<dbReference type="GO" id="GO:0005509">
    <property type="term" value="F:calcium ion binding"/>
    <property type="evidence" value="ECO:0007669"/>
    <property type="project" value="InterPro"/>
</dbReference>
<keyword evidence="2" id="KW-0964">Secreted</keyword>
<dbReference type="InterPro" id="IPR018247">
    <property type="entry name" value="EF_Hand_1_Ca_BS"/>
</dbReference>
<evidence type="ECO:0000256" key="3">
    <source>
        <dbReference type="ARBA" id="ARBA00022729"/>
    </source>
</evidence>
<keyword evidence="3" id="KW-0732">Signal</keyword>
<sequence>MLQGIAGLTLDTNNLAYYQDFIEESEAQDVSDLVKLQILVNDADAFAQDPQWAITGQAVANSISGATVRVYAIETGAKGTDLTKTVGMTDTNGEFTMSILPTDLPVMVEITGGTYVDEATNMTLNNGTLTAVLPAVNRRDDVTVSPITDVAAKLAATDLTVTGITSANALIASTFLDSINANDVFAIAPASMDATGSGIAQQYRAALVGLSVLGGGEATTNVTQVLATDFADNLLEDNTAKALYLNTQTWLRRHGMTDLALNVPTYGLDSAAQQAVDNAFANDPTLAYFPEMLQSSTGTIDVVALLSDYVPSGSNLSVSVLDGDSLTNLTSGTLDTSLYTSGAQLHVSVDVEGVTRFETITLQPTASPVSITSVLGDLTNGSHTITVTSSDNQTVTIENLTPDVASVIDTSMTITQDGIARFAVTADDDAWQEVVSVDVLAPRTAPSVDWALDANGDLQVANITGDSSFVTLTYQGTDSSLSMVSNLAVDRNATDIIDWAVIKNGVRFSPVISLTVPSIVNPLAVDNLSARVADNTISDANVFAQFVGLSSLSSDASTLSLYRNELANNPVISLAALESTIVDVNGIATAFIDLQNTAPTSLTITQMQTLLPSQYLVASLLSDYQNALANNTWNTPDEVQTLLTDVNFANAVDADGDGIVDSVEIAQYTDPNDVNHPIYLGGQDTDNDTTTNALDTDIDGNGTLDTAQSSVTLTSGVLSGNVDKLSLEYSQAADDCPATYNPTEIIGNVALAFVDDTNGYGCNAWNGNYTTTNFAVSEMISHQFNTAIPIYQINPGQPAGAFQIPRIFPMLRLPKEMAYDIYELTLSGDTWQANKLISMQEDALPENDWLQINEDMSRRSTPLTLMAVPADLDMFGRIISGFSLTQINNDETRLSFYTRINYDSWRYRIDGGSWTTQVNPSVILIGLSVGEHTAEMEILDENGTPVSVIPTESTTGQVYTVENLTPDTQLSFERLNHNANGSYETVVMVAGAGLTGPTEPVLPMWWWNNVEKETRFEVDLMAENGDVYPVDLVGYRTYNDIQTAMHHTTTPGEASPDFDTVSYFHLAMDSTSFADLPTGARYNSGVVKLRYVATGGEEVAMYPFTIDFDLAYNDFDGDGIEDGIDLDMDNDGVPDAQDANSYAVTSDSDGDGMGDGFETAHGLNPLAVGDETGDLDGDGFTNLVEFQDGSDPSDASSFDTDHDGILDADDADDAEPTVWNNLVTGERLGITTVSATHERTEYTSPVVRIMTEAHSRNEDMYVPYENYNYNLDNHMSNYMPKVAYSAVSNGAKDGVVWQDQTDMAVYYSEFNSDGTHNRTINLPNSANENLLSAASNGMGDIVYGLGASGGAAGGVTPTTVRLIRYDLNAESLTINKTLNTSGTGNDGLSVWKVGSFPSKLAWSGDQIGLNILRTYLKGGDGLNHQGGWAVVYDANTLDFVRSWGQISGHQFGGTLTVDSQGNFISSILGDAYPRGINILQWNDSTNYTQSLLRFKTEHSQNPNNPAGTTFEEYTDISTPTTTYYKWSNDNRTYSELAGVVEMDDRFITFMTSERGLRNDETGRAHNKSRNIAVVATGKNVSENEYLTFGEYETTAFYDFGGGYRQETNRNVIWLTDFTDIQDNISRLKPLKLADNVILLLMEFHTFDGYDYSAYMMVNKELQVLVPLTRMRQDIIFGRSHELRVENGTAYGYSSADGKLQRFTISLNGDPTIDTDNDGYGDYYEQLIGSDANDPHSPLLGGDIDTDLDGIPDHMDYDADADGVADIDDSAPLDRNSDYDGDGLPDGYETDSGLNPLDASDGGIDSDSDGIRDADEMSLGLNPNDASDGALSDTDNDGVTNGEEILAGTNPLNGNEYDADMDGVLGIYDVDDNDPHSDTDNDGLTDVQETQNGFINTSPETKHKVVCYTNIYDKAISVIAGANIRLENR</sequence>
<dbReference type="InterPro" id="IPR028974">
    <property type="entry name" value="TSP_type-3_rpt"/>
</dbReference>
<dbReference type="PROSITE" id="PS00018">
    <property type="entry name" value="EF_HAND_1"/>
    <property type="match status" value="1"/>
</dbReference>
<dbReference type="HOGENOM" id="CLU_235243_0_0_6"/>
<reference evidence="7" key="1">
    <citation type="submission" date="2012-12" db="EMBL/GenBank/DDBJ databases">
        <title>Genome Sequence of Photobacterium leiognathi lrivu.4.1.</title>
        <authorList>
            <person name="Urbanczyk H."/>
            <person name="Ogura Y."/>
            <person name="Hayashi T."/>
            <person name="Dunlap P.V."/>
        </authorList>
    </citation>
    <scope>NUCLEOTIDE SEQUENCE [LARGE SCALE GENOMIC DNA]</scope>
    <source>
        <strain evidence="7">lrivu.4.1</strain>
    </source>
</reference>
<dbReference type="Pfam" id="PF18884">
    <property type="entry name" value="TSP3_bac"/>
    <property type="match status" value="7"/>
</dbReference>
<evidence type="ECO:0000256" key="1">
    <source>
        <dbReference type="ARBA" id="ARBA00004613"/>
    </source>
</evidence>
<evidence type="ECO:0000256" key="2">
    <source>
        <dbReference type="ARBA" id="ARBA00022525"/>
    </source>
</evidence>
<dbReference type="Proteomes" id="UP000030675">
    <property type="component" value="Unassembled WGS sequence"/>
</dbReference>
<dbReference type="eggNOG" id="COG3266">
    <property type="taxonomic scope" value="Bacteria"/>
</dbReference>
<comment type="subcellular location">
    <subcellularLocation>
        <location evidence="1">Secreted</location>
    </subcellularLocation>
</comment>
<name>V5ES83_PHOLE</name>
<dbReference type="EMBL" id="DF196823">
    <property type="protein sequence ID" value="GAD32636.1"/>
    <property type="molecule type" value="Genomic_DNA"/>
</dbReference>
<evidence type="ECO:0000256" key="5">
    <source>
        <dbReference type="SAM" id="MobiDB-lite"/>
    </source>
</evidence>
<keyword evidence="4" id="KW-0106">Calcium</keyword>
<evidence type="ECO:0000313" key="7">
    <source>
        <dbReference type="Proteomes" id="UP000030675"/>
    </source>
</evidence>
<evidence type="ECO:0000313" key="6">
    <source>
        <dbReference type="EMBL" id="GAD32636.1"/>
    </source>
</evidence>
<feature type="region of interest" description="Disordered" evidence="5">
    <location>
        <begin position="1128"/>
        <end position="1161"/>
    </location>
</feature>
<dbReference type="InterPro" id="IPR059100">
    <property type="entry name" value="TSP3_bac"/>
</dbReference>